<reference evidence="1 2" key="1">
    <citation type="journal article" date="2014" name="Arch. Virol.">
        <title>Complete genome sequence of Tunisvirus, a new member of the proposed family Marseilleviridae.</title>
        <authorList>
            <person name="Aherfi S."/>
            <person name="Boughalmi M."/>
            <person name="Pagnier I."/>
            <person name="Fournous G."/>
            <person name="La Scola B."/>
            <person name="Raoult D."/>
            <person name="Colson P."/>
        </authorList>
    </citation>
    <scope>NUCLEOTIDE SEQUENCE [LARGE SCALE GENOMIC DNA]</scope>
    <source>
        <strain evidence="1 2">U484</strain>
    </source>
</reference>
<evidence type="ECO:0000313" key="2">
    <source>
        <dbReference type="Proteomes" id="UP000232615"/>
    </source>
</evidence>
<name>V9SDZ8_9VIRU</name>
<keyword evidence="2" id="KW-1185">Reference proteome</keyword>
<proteinExistence type="predicted"/>
<protein>
    <submittedName>
        <fullName evidence="1">Putative ankyrin repeat-containing protein</fullName>
    </submittedName>
</protein>
<dbReference type="Proteomes" id="UP000232615">
    <property type="component" value="Segment"/>
</dbReference>
<accession>V9SDZ8</accession>
<dbReference type="EMBL" id="KF483846">
    <property type="protein sequence ID" value="AHC54965.1"/>
    <property type="molecule type" value="Genomic_DNA"/>
</dbReference>
<organism evidence="1 2">
    <name type="scientific">Tunisvirus fontaine2</name>
    <dbReference type="NCBI Taxonomy" id="1421067"/>
    <lineage>
        <taxon>Viruses</taxon>
        <taxon>Varidnaviria</taxon>
        <taxon>Bamfordvirae</taxon>
        <taxon>Nucleocytoviricota</taxon>
        <taxon>Megaviricetes</taxon>
        <taxon>Pimascovirales</taxon>
        <taxon>Pimascovirales incertae sedis</taxon>
        <taxon>Marseilleviridae</taxon>
        <taxon>Losannavirus</taxon>
        <taxon>Losannavirus tunisense</taxon>
    </lineage>
</organism>
<gene>
    <name evidence="1" type="ORF">TNS_ORF247</name>
</gene>
<evidence type="ECO:0000313" key="1">
    <source>
        <dbReference type="EMBL" id="AHC54965.1"/>
    </source>
</evidence>
<sequence length="216" mass="24240">MSCPIKGLFEIHVTVKNTDIPKLKIFCERNDLKAIFACSGKGNDDNNSQAMISKWKKGVSCDVVSTANELSEKMTEFGLSVLRVKVEAMQSNEGVPNTKEESEKCIRGCYFEFHLKYPLKSTDDGMEELSDAAKVVSSRISSPCDFGVGVSMNIFSAKNHPLLTLRVTDSWKEEALRIKDELLDGLKEFGYKSNNGIQQEWAFYDTNKSLDDGWLQ</sequence>